<dbReference type="RefSeq" id="XP_003685604.1">
    <property type="nucleotide sequence ID" value="XM_003685556.1"/>
</dbReference>
<feature type="coiled-coil region" evidence="4">
    <location>
        <begin position="1007"/>
        <end position="1034"/>
    </location>
</feature>
<evidence type="ECO:0000256" key="2">
    <source>
        <dbReference type="ARBA" id="ARBA00023043"/>
    </source>
</evidence>
<feature type="coiled-coil region" evidence="4">
    <location>
        <begin position="945"/>
        <end position="972"/>
    </location>
</feature>
<organism evidence="7 8">
    <name type="scientific">Tetrapisispora phaffii (strain ATCC 24235 / CBS 4417 / NBRC 1672 / NRRL Y-8282 / UCD 70-5)</name>
    <name type="common">Yeast</name>
    <name type="synonym">Fabospora phaffii</name>
    <dbReference type="NCBI Taxonomy" id="1071381"/>
    <lineage>
        <taxon>Eukaryota</taxon>
        <taxon>Fungi</taxon>
        <taxon>Dikarya</taxon>
        <taxon>Ascomycota</taxon>
        <taxon>Saccharomycotina</taxon>
        <taxon>Saccharomycetes</taxon>
        <taxon>Saccharomycetales</taxon>
        <taxon>Saccharomycetaceae</taxon>
        <taxon>Tetrapisispora</taxon>
    </lineage>
</organism>
<feature type="compositionally biased region" description="Polar residues" evidence="5">
    <location>
        <begin position="242"/>
        <end position="264"/>
    </location>
</feature>
<feature type="domain" description="HTH APSES-type" evidence="6">
    <location>
        <begin position="67"/>
        <end position="177"/>
    </location>
</feature>
<name>G8BTE2_TETPH</name>
<dbReference type="PROSITE" id="PS50297">
    <property type="entry name" value="ANK_REP_REGION"/>
    <property type="match status" value="2"/>
</dbReference>
<dbReference type="InterPro" id="IPR036887">
    <property type="entry name" value="HTH_APSES_sf"/>
</dbReference>
<dbReference type="SMART" id="SM00248">
    <property type="entry name" value="ANK"/>
    <property type="match status" value="3"/>
</dbReference>
<keyword evidence="1" id="KW-0677">Repeat</keyword>
<evidence type="ECO:0000313" key="7">
    <source>
        <dbReference type="EMBL" id="CCE63170.1"/>
    </source>
</evidence>
<evidence type="ECO:0000256" key="3">
    <source>
        <dbReference type="PROSITE-ProRule" id="PRU00023"/>
    </source>
</evidence>
<feature type="compositionally biased region" description="Polar residues" evidence="5">
    <location>
        <begin position="195"/>
        <end position="210"/>
    </location>
</feature>
<dbReference type="STRING" id="1071381.G8BTE2"/>
<feature type="compositionally biased region" description="Basic and acidic residues" evidence="5">
    <location>
        <begin position="401"/>
        <end position="410"/>
    </location>
</feature>
<feature type="compositionally biased region" description="Low complexity" evidence="5">
    <location>
        <begin position="468"/>
        <end position="490"/>
    </location>
</feature>
<evidence type="ECO:0000256" key="4">
    <source>
        <dbReference type="SAM" id="Coils"/>
    </source>
</evidence>
<accession>G8BTE2</accession>
<dbReference type="EMBL" id="HE612860">
    <property type="protein sequence ID" value="CCE63170.1"/>
    <property type="molecule type" value="Genomic_DNA"/>
</dbReference>
<feature type="compositionally biased region" description="Polar residues" evidence="5">
    <location>
        <begin position="382"/>
        <end position="400"/>
    </location>
</feature>
<feature type="region of interest" description="Disordered" evidence="5">
    <location>
        <begin position="468"/>
        <end position="491"/>
    </location>
</feature>
<dbReference type="PROSITE" id="PS50088">
    <property type="entry name" value="ANK_REPEAT"/>
    <property type="match status" value="2"/>
</dbReference>
<dbReference type="Gene3D" id="1.25.40.20">
    <property type="entry name" value="Ankyrin repeat-containing domain"/>
    <property type="match status" value="1"/>
</dbReference>
<dbReference type="InterPro" id="IPR051642">
    <property type="entry name" value="SWI6-like"/>
</dbReference>
<dbReference type="Pfam" id="PF04383">
    <property type="entry name" value="KilA-N"/>
    <property type="match status" value="1"/>
</dbReference>
<dbReference type="OrthoDB" id="6718656at2759"/>
<keyword evidence="4" id="KW-0175">Coiled coil</keyword>
<dbReference type="GO" id="GO:0033309">
    <property type="term" value="C:SBF transcription complex"/>
    <property type="evidence" value="ECO:0007669"/>
    <property type="project" value="TreeGrafter"/>
</dbReference>
<dbReference type="GeneID" id="11531378"/>
<dbReference type="GO" id="GO:0030907">
    <property type="term" value="C:MBF transcription complex"/>
    <property type="evidence" value="ECO:0007669"/>
    <property type="project" value="TreeGrafter"/>
</dbReference>
<dbReference type="GO" id="GO:0001228">
    <property type="term" value="F:DNA-binding transcription activator activity, RNA polymerase II-specific"/>
    <property type="evidence" value="ECO:0007669"/>
    <property type="project" value="UniProtKB-ARBA"/>
</dbReference>
<dbReference type="InterPro" id="IPR036770">
    <property type="entry name" value="Ankyrin_rpt-contain_sf"/>
</dbReference>
<dbReference type="Pfam" id="PF00023">
    <property type="entry name" value="Ank"/>
    <property type="match status" value="1"/>
</dbReference>
<reference evidence="7 8" key="1">
    <citation type="journal article" date="2011" name="Proc. Natl. Acad. Sci. U.S.A.">
        <title>Evolutionary erosion of yeast sex chromosomes by mating-type switching accidents.</title>
        <authorList>
            <person name="Gordon J.L."/>
            <person name="Armisen D."/>
            <person name="Proux-Wera E."/>
            <person name="Oheigeartaigh S.S."/>
            <person name="Byrne K.P."/>
            <person name="Wolfe K.H."/>
        </authorList>
    </citation>
    <scope>NUCLEOTIDE SEQUENCE [LARGE SCALE GENOMIC DNA]</scope>
    <source>
        <strain evidence="8">ATCC 24235 / CBS 4417 / NBRC 1672 / NRRL Y-8282 / UCD 70-5</strain>
    </source>
</reference>
<feature type="region of interest" description="Disordered" evidence="5">
    <location>
        <begin position="382"/>
        <end position="438"/>
    </location>
</feature>
<dbReference type="InterPro" id="IPR003163">
    <property type="entry name" value="Tscrpt_reg_HTH_APSES-type"/>
</dbReference>
<evidence type="ECO:0000259" key="6">
    <source>
        <dbReference type="PROSITE" id="PS51299"/>
    </source>
</evidence>
<protein>
    <recommendedName>
        <fullName evidence="6">HTH APSES-type domain-containing protein</fullName>
    </recommendedName>
</protein>
<evidence type="ECO:0000313" key="8">
    <source>
        <dbReference type="Proteomes" id="UP000005666"/>
    </source>
</evidence>
<dbReference type="FunFam" id="3.10.260.10:FF:000006">
    <property type="entry name" value="Swi4p"/>
    <property type="match status" value="1"/>
</dbReference>
<dbReference type="AlphaFoldDB" id="G8BTE2"/>
<dbReference type="SUPFAM" id="SSF48403">
    <property type="entry name" value="Ankyrin repeat"/>
    <property type="match status" value="1"/>
</dbReference>
<keyword evidence="2 3" id="KW-0040">ANK repeat</keyword>
<feature type="region of interest" description="Disordered" evidence="5">
    <location>
        <begin position="280"/>
        <end position="300"/>
    </location>
</feature>
<feature type="compositionally biased region" description="Low complexity" evidence="5">
    <location>
        <begin position="211"/>
        <end position="222"/>
    </location>
</feature>
<dbReference type="PANTHER" id="PTHR43828:SF7">
    <property type="entry name" value="REGULATORY PROTEIN SWI4"/>
    <property type="match status" value="1"/>
</dbReference>
<feature type="repeat" description="ANK" evidence="3">
    <location>
        <begin position="671"/>
        <end position="703"/>
    </location>
</feature>
<dbReference type="HOGENOM" id="CLU_009666_0_0_1"/>
<dbReference type="OMA" id="WINITQI"/>
<dbReference type="SUPFAM" id="SSF54616">
    <property type="entry name" value="DNA-binding domain of Mlu1-box binding protein MBP1"/>
    <property type="match status" value="1"/>
</dbReference>
<dbReference type="PROSITE" id="PS51299">
    <property type="entry name" value="HTH_APSES"/>
    <property type="match status" value="1"/>
</dbReference>
<dbReference type="PANTHER" id="PTHR43828">
    <property type="entry name" value="ASPARAGINASE"/>
    <property type="match status" value="1"/>
</dbReference>
<dbReference type="Proteomes" id="UP000005666">
    <property type="component" value="Chromosome 5"/>
</dbReference>
<dbReference type="GO" id="GO:0003677">
    <property type="term" value="F:DNA binding"/>
    <property type="evidence" value="ECO:0007669"/>
    <property type="project" value="InterPro"/>
</dbReference>
<dbReference type="InterPro" id="IPR002110">
    <property type="entry name" value="Ankyrin_rpt"/>
</dbReference>
<keyword evidence="8" id="KW-1185">Reference proteome</keyword>
<dbReference type="InterPro" id="IPR018004">
    <property type="entry name" value="KilA/APSES_HTH"/>
</dbReference>
<dbReference type="KEGG" id="tpf:TPHA_0E00750"/>
<dbReference type="Gene3D" id="3.10.260.10">
    <property type="entry name" value="Transcription regulator HTH, APSES-type DNA-binding domain"/>
    <property type="match status" value="1"/>
</dbReference>
<feature type="repeat" description="ANK" evidence="3">
    <location>
        <begin position="550"/>
        <end position="582"/>
    </location>
</feature>
<gene>
    <name evidence="7" type="primary">TPHA0E00750</name>
    <name evidence="7" type="ordered locus">TPHA_0E00750</name>
</gene>
<feature type="region of interest" description="Disordered" evidence="5">
    <location>
        <begin position="170"/>
        <end position="264"/>
    </location>
</feature>
<dbReference type="eggNOG" id="ENOG502QUTG">
    <property type="taxonomic scope" value="Eukaryota"/>
</dbReference>
<proteinExistence type="predicted"/>
<evidence type="ECO:0000256" key="5">
    <source>
        <dbReference type="SAM" id="MobiDB-lite"/>
    </source>
</evidence>
<dbReference type="SMART" id="SM01252">
    <property type="entry name" value="KilA-N"/>
    <property type="match status" value="1"/>
</dbReference>
<sequence>MVYNQIVMFANNSNDDGVKSNELVAKKEYLAAENDGSGSNIQTQQPYSANTLNITGGVNLTSNTPIIEIATYSEIDVYECYVRGFESRIVMRRKNNDWVNITQVLKLASFSKTKRTKIIEKESMNMEHEKVQGGYGRFQGTWIPLSSTKELIEKYNIDDPVISALVNFVLDPDNPPPRRSKNSILKKTSPGMKINSPSSYNKTPKKNNVISGSSTSTSTNGNKKNRKKFGSGSGQLLRINPSPLSNVFQTPQLPNGTSHSNGNMSANTIIDTTVESVSTLSNTEVPNVEGQKETNNTSRNPSFAANGYSATQKPLQFFPVPTISGYNSVNNNNNLNSNSNVNVVRKPINSNKDQLKFEKNGTKNPKESSFLTFIPDSRNKTFTSSEHMSVNPVHYNNSHMNNKDSKDNTKNTKRRKKKMDDDENNDFNDENSMIRNGNATVQDKTQQNFKVIKQQMIGSNFHNLSLPNSSRSIQSNSAVSSSSTHVPSESTPYSQFKITANDIPVVSEQEYKEIILQTLSSEDIIDASSLPLVLYHPPASLDINFEVDNQGHTALHWATAMSNVPLIKLLISMNIDIFKSNKRGFNCITKMIFYNNCYKAGTFAEIISILKMCLITSDDNNRIPLHYLVELSVNKSKDPQVINYYIETIFKILANENYSLLRLCLYHQDNMGNTLLHLAALNLNIDLYNKLIELGASKDIPNFDSKTPAAILSKFNLLPNEDIENIEYMQGIELQEGFQSPQSNKPKYEHLNNEHKKHTNLDINVINSPYRVKLHNNNEHNLLGHEISNNDTFTMEDISELDNLVTSSVVKDTDELHHNLLKNSPMLYKSKSNSELGRNVLQQPITLNEPKARNPSNSVFDNDMTTEESISNIHDIEDDLSIGSNSVKQTYKLAILTSNLNKSIKSDVRNMQEEISKNKRKVDVINYQLEGVDNQRKTLIDQMSKNFKINKIDELHDKLKSLHEEKDALKKQFLEKFERTQHKIYLQNVKDIESSELKNTYNGQSIEMLAKEDIKKLIEEVKNSKEQKRTTIKNIADAVATMTSSDKIEKYRKLIGLTIENVDAKLDEIEYELSMNM</sequence>
<evidence type="ECO:0000256" key="1">
    <source>
        <dbReference type="ARBA" id="ARBA00022737"/>
    </source>
</evidence>